<dbReference type="RefSeq" id="WP_187529592.1">
    <property type="nucleotide sequence ID" value="NZ_CP060724.1"/>
</dbReference>
<protein>
    <submittedName>
        <fullName evidence="1">Uncharacterized protein</fullName>
    </submittedName>
</protein>
<organism evidence="1 2">
    <name type="scientific">Weissella diestrammenae</name>
    <dbReference type="NCBI Taxonomy" id="1162633"/>
    <lineage>
        <taxon>Bacteria</taxon>
        <taxon>Bacillati</taxon>
        <taxon>Bacillota</taxon>
        <taxon>Bacilli</taxon>
        <taxon>Lactobacillales</taxon>
        <taxon>Lactobacillaceae</taxon>
        <taxon>Weissella</taxon>
    </lineage>
</organism>
<dbReference type="KEGG" id="wdi:H9L19_02540"/>
<accession>A0A7G9T6N5</accession>
<keyword evidence="2" id="KW-1185">Reference proteome</keyword>
<name>A0A7G9T6N5_9LACO</name>
<dbReference type="AlphaFoldDB" id="A0A7G9T6N5"/>
<sequence length="165" mass="19696">MTNNRMLEFEQLIYGVLRFTHIWSSAPHREDLIQICYERIWCQLLLNPDLSANNNRYLFQILCNAIHDYNRKLKVRSENENNQPILENQFTDDPSMLCHLHLTLLDIKQTTSHPILQALIDDLIAFPDARINERSRRLNRSRQTIHRQRLLLQQLISIAERDSEH</sequence>
<dbReference type="Proteomes" id="UP000515800">
    <property type="component" value="Chromosome"/>
</dbReference>
<gene>
    <name evidence="1" type="ORF">H9L19_02540</name>
</gene>
<proteinExistence type="predicted"/>
<evidence type="ECO:0000313" key="1">
    <source>
        <dbReference type="EMBL" id="QNN75760.1"/>
    </source>
</evidence>
<evidence type="ECO:0000313" key="2">
    <source>
        <dbReference type="Proteomes" id="UP000515800"/>
    </source>
</evidence>
<dbReference type="EMBL" id="CP060724">
    <property type="protein sequence ID" value="QNN75760.1"/>
    <property type="molecule type" value="Genomic_DNA"/>
</dbReference>
<reference evidence="1 2" key="1">
    <citation type="submission" date="2020-08" db="EMBL/GenBank/DDBJ databases">
        <title>Genome sequence of Weissella diestrammenae KACC 16890T.</title>
        <authorList>
            <person name="Hyun D.-W."/>
            <person name="Bae J.-W."/>
        </authorList>
    </citation>
    <scope>NUCLEOTIDE SEQUENCE [LARGE SCALE GENOMIC DNA]</scope>
    <source>
        <strain evidence="1 2">KACC 16890</strain>
    </source>
</reference>